<name>A0ABV8TXM1_9ACTN</name>
<dbReference type="EMBL" id="JBHSDK010000012">
    <property type="protein sequence ID" value="MFC4335195.1"/>
    <property type="molecule type" value="Genomic_DNA"/>
</dbReference>
<reference evidence="2" key="1">
    <citation type="journal article" date="2019" name="Int. J. Syst. Evol. Microbiol.">
        <title>The Global Catalogue of Microorganisms (GCM) 10K type strain sequencing project: providing services to taxonomists for standard genome sequencing and annotation.</title>
        <authorList>
            <consortium name="The Broad Institute Genomics Platform"/>
            <consortium name="The Broad Institute Genome Sequencing Center for Infectious Disease"/>
            <person name="Wu L."/>
            <person name="Ma J."/>
        </authorList>
    </citation>
    <scope>NUCLEOTIDE SEQUENCE [LARGE SCALE GENOMIC DNA]</scope>
    <source>
        <strain evidence="2">IBRC-M 10908</strain>
    </source>
</reference>
<organism evidence="1 2">
    <name type="scientific">Salininema proteolyticum</name>
    <dbReference type="NCBI Taxonomy" id="1607685"/>
    <lineage>
        <taxon>Bacteria</taxon>
        <taxon>Bacillati</taxon>
        <taxon>Actinomycetota</taxon>
        <taxon>Actinomycetes</taxon>
        <taxon>Glycomycetales</taxon>
        <taxon>Glycomycetaceae</taxon>
        <taxon>Salininema</taxon>
    </lineage>
</organism>
<comment type="caution">
    <text evidence="1">The sequence shown here is derived from an EMBL/GenBank/DDBJ whole genome shotgun (WGS) entry which is preliminary data.</text>
</comment>
<protein>
    <recommendedName>
        <fullName evidence="3">HicA toxin of toxin-antitoxin</fullName>
    </recommendedName>
</protein>
<keyword evidence="2" id="KW-1185">Reference proteome</keyword>
<evidence type="ECO:0000313" key="2">
    <source>
        <dbReference type="Proteomes" id="UP001595823"/>
    </source>
</evidence>
<evidence type="ECO:0000313" key="1">
    <source>
        <dbReference type="EMBL" id="MFC4335195.1"/>
    </source>
</evidence>
<proteinExistence type="predicted"/>
<accession>A0ABV8TXM1</accession>
<gene>
    <name evidence="1" type="ORF">ACFPET_08290</name>
</gene>
<sequence length="62" mass="7241">MDQLITAAVRQGFAVRQTERGAWVWVKDFQTLITKRTPRTPREWMYLVNALRGMGLEFPESS</sequence>
<dbReference type="Proteomes" id="UP001595823">
    <property type="component" value="Unassembled WGS sequence"/>
</dbReference>
<dbReference type="RefSeq" id="WP_380619651.1">
    <property type="nucleotide sequence ID" value="NZ_JBHSDK010000012.1"/>
</dbReference>
<evidence type="ECO:0008006" key="3">
    <source>
        <dbReference type="Google" id="ProtNLM"/>
    </source>
</evidence>